<dbReference type="GO" id="GO:0009166">
    <property type="term" value="P:nucleotide catabolic process"/>
    <property type="evidence" value="ECO:0007669"/>
    <property type="project" value="InterPro"/>
</dbReference>
<comment type="caution">
    <text evidence="3">The sequence shown here is derived from an EMBL/GenBank/DDBJ whole genome shotgun (WGS) entry which is preliminary data.</text>
</comment>
<reference evidence="4" key="1">
    <citation type="journal article" date="2016" name="Genome Announc.">
        <title>Genome sequence of Ustilaginoidea virens IPU010, a rice pathogenic fungus causing false smut.</title>
        <authorList>
            <person name="Kumagai T."/>
            <person name="Ishii T."/>
            <person name="Terai G."/>
            <person name="Umemura M."/>
            <person name="Machida M."/>
            <person name="Asai K."/>
        </authorList>
    </citation>
    <scope>NUCLEOTIDE SEQUENCE [LARGE SCALE GENOMIC DNA]</scope>
    <source>
        <strain evidence="4">IPU010</strain>
    </source>
</reference>
<dbReference type="GO" id="GO:0016787">
    <property type="term" value="F:hydrolase activity"/>
    <property type="evidence" value="ECO:0007669"/>
    <property type="project" value="InterPro"/>
</dbReference>
<dbReference type="CDD" id="cd07407">
    <property type="entry name" value="MPP_YHR202W_N"/>
    <property type="match status" value="1"/>
</dbReference>
<dbReference type="PANTHER" id="PTHR11575">
    <property type="entry name" value="5'-NUCLEOTIDASE-RELATED"/>
    <property type="match status" value="1"/>
</dbReference>
<dbReference type="Proteomes" id="UP000054053">
    <property type="component" value="Unassembled WGS sequence"/>
</dbReference>
<name>A0A063BKJ0_USTVR</name>
<dbReference type="EMBL" id="BBTG02000057">
    <property type="protein sequence ID" value="GAO18672.1"/>
    <property type="molecule type" value="Genomic_DNA"/>
</dbReference>
<dbReference type="PANTHER" id="PTHR11575:SF43">
    <property type="entry name" value="SER_THR PROTEIN PHOSPHATASE FAMILY (AFU_ORTHOLOGUE AFUA_3G04160)"/>
    <property type="match status" value="1"/>
</dbReference>
<dbReference type="Gene3D" id="3.90.780.10">
    <property type="entry name" value="5'-Nucleotidase, C-terminal domain"/>
    <property type="match status" value="2"/>
</dbReference>
<dbReference type="Pfam" id="PF21953">
    <property type="entry name" value="NadN_nucleosid_C"/>
    <property type="match status" value="1"/>
</dbReference>
<evidence type="ECO:0000313" key="4">
    <source>
        <dbReference type="Proteomes" id="UP000054053"/>
    </source>
</evidence>
<accession>A0A063BKJ0</accession>
<evidence type="ECO:0000313" key="3">
    <source>
        <dbReference type="EMBL" id="GAO18672.1"/>
    </source>
</evidence>
<dbReference type="GO" id="GO:0005576">
    <property type="term" value="C:extracellular region"/>
    <property type="evidence" value="ECO:0007669"/>
    <property type="project" value="UniProtKB-ARBA"/>
</dbReference>
<dbReference type="InterPro" id="IPR041823">
    <property type="entry name" value="YHR202W_N"/>
</dbReference>
<dbReference type="GO" id="GO:0005829">
    <property type="term" value="C:cytosol"/>
    <property type="evidence" value="ECO:0007669"/>
    <property type="project" value="TreeGrafter"/>
</dbReference>
<proteinExistence type="predicted"/>
<dbReference type="InterPro" id="IPR036907">
    <property type="entry name" value="5'-Nucleotdase_C_sf"/>
</dbReference>
<feature type="domain" description="Calcineurin-like phosphoesterase" evidence="1">
    <location>
        <begin position="198"/>
        <end position="421"/>
    </location>
</feature>
<evidence type="ECO:0000259" key="1">
    <source>
        <dbReference type="Pfam" id="PF00149"/>
    </source>
</evidence>
<dbReference type="FunFam" id="3.90.780.10:FF:000009">
    <property type="entry name" value="Ser/Thr protein phosphatase family"/>
    <property type="match status" value="1"/>
</dbReference>
<dbReference type="InterPro" id="IPR053828">
    <property type="entry name" value="Nucleosidase_C"/>
</dbReference>
<feature type="domain" description="Putative 5'-nucleotidase C-terminal" evidence="2">
    <location>
        <begin position="513"/>
        <end position="709"/>
    </location>
</feature>
<protein>
    <submittedName>
        <fullName evidence="3">Uncharacterized protein</fullName>
    </submittedName>
</protein>
<dbReference type="AlphaFoldDB" id="A0A063BKJ0"/>
<dbReference type="SUPFAM" id="SSF56300">
    <property type="entry name" value="Metallo-dependent phosphatases"/>
    <property type="match status" value="1"/>
</dbReference>
<dbReference type="STRING" id="1159556.A0A063BKJ0"/>
<dbReference type="InterPro" id="IPR006179">
    <property type="entry name" value="5_nucleotidase/apyrase"/>
</dbReference>
<dbReference type="Pfam" id="PF00149">
    <property type="entry name" value="Metallophos"/>
    <property type="match status" value="1"/>
</dbReference>
<dbReference type="FunFam" id="3.60.21.10:FF:000043">
    <property type="entry name" value="Ser/Thr protein phosphatase family"/>
    <property type="match status" value="1"/>
</dbReference>
<dbReference type="Gene3D" id="3.60.21.10">
    <property type="match status" value="1"/>
</dbReference>
<organism evidence="3 4">
    <name type="scientific">Ustilaginoidea virens</name>
    <name type="common">Rice false smut fungus</name>
    <name type="synonym">Villosiclava virens</name>
    <dbReference type="NCBI Taxonomy" id="1159556"/>
    <lineage>
        <taxon>Eukaryota</taxon>
        <taxon>Fungi</taxon>
        <taxon>Dikarya</taxon>
        <taxon>Ascomycota</taxon>
        <taxon>Pezizomycotina</taxon>
        <taxon>Sordariomycetes</taxon>
        <taxon>Hypocreomycetidae</taxon>
        <taxon>Hypocreales</taxon>
        <taxon>Clavicipitaceae</taxon>
        <taxon>Ustilaginoidea</taxon>
    </lineage>
</organism>
<dbReference type="HOGENOM" id="CLU_019028_0_0_1"/>
<dbReference type="InterPro" id="IPR004843">
    <property type="entry name" value="Calcineurin-like_PHP"/>
</dbReference>
<sequence>MQGNIFVVPSSGAATRASTSAGEQPQPRVKCRLSGQQVPGTCLELPAGGPSWVAPDQVAGPPFPWLGHPGLCIVFSIQVFSVVFDIQVFSIVFSIQVFSVVFDIQIFSVVFGIQVFSIVFSIQAFSVVFGIQVFSILFSIQAFSVVCLQPALPWCSRSAMARSCIFAAVFAVAARASQPGAAAPVPAPMRDLTWGQLNFLHTTDTHGWIGGHLLEPQYSADWGDYVSFSQHLKRRADDRGADLLVVDTGDRVEGNGLYDASTPKGLFYYDLWAEQHVDLICTGNHELYQAATADVEVNTTVPNFRHKYIASNLDYLDPSTGEQRPVAQRYRRFRTKNQGLDIIAFGFLFDFTGNANNTIVQPVAETVREPWFQDVIREKPHLFVVIGHVGLRMPEFRTIYTALREQNGHTPIAFFGGHAHVRDARSFDARSLAIASGRYFETIGWMSIDGIKTKTPTFARRYMDTNLLGMYHHTGLNETTFPTEDGRRASNHIARARKALALDRRYGCAPKSLWMSRAPYPGNESIYSWIQDEVFPDVVVNAKRRHKPRLAIMNTGGIRFDIFKGPFTRDSTYIVSPFVSGFNYIPDVPYRIAKKVLALLNGADKIVGAHGAETKFMAIPEMMFPSQRGQSPLPASADSRLELRSIDTHLTGGYTTTDDVGTDGDDTLHSALPFYAMPNCIQSEIGFPARGEPEAVDLVFVDFIQPWIVAALRFAGGDYSSDHVEVYMEETATYALAQWIGKNWGSEC</sequence>
<dbReference type="FunFam" id="3.90.780.10:FF:000008">
    <property type="entry name" value="Ser/Thr protein phosphatase family"/>
    <property type="match status" value="1"/>
</dbReference>
<gene>
    <name evidence="3" type="ORF">UVI_02059060</name>
</gene>
<dbReference type="SUPFAM" id="SSF55816">
    <property type="entry name" value="5'-nucleotidase (syn. UDP-sugar hydrolase), C-terminal domain"/>
    <property type="match status" value="1"/>
</dbReference>
<evidence type="ECO:0000259" key="2">
    <source>
        <dbReference type="Pfam" id="PF21953"/>
    </source>
</evidence>
<dbReference type="InterPro" id="IPR029052">
    <property type="entry name" value="Metallo-depent_PP-like"/>
</dbReference>